<comment type="caution">
    <text evidence="5">The sequence shown here is derived from an EMBL/GenBank/DDBJ whole genome shotgun (WGS) entry which is preliminary data.</text>
</comment>
<dbReference type="AlphaFoldDB" id="A0A3N1CXH6"/>
<dbReference type="GO" id="GO:0004792">
    <property type="term" value="F:thiosulfate-cyanide sulfurtransferase activity"/>
    <property type="evidence" value="ECO:0007669"/>
    <property type="project" value="TreeGrafter"/>
</dbReference>
<dbReference type="Proteomes" id="UP000272400">
    <property type="component" value="Unassembled WGS sequence"/>
</dbReference>
<evidence type="ECO:0000259" key="4">
    <source>
        <dbReference type="PROSITE" id="PS50206"/>
    </source>
</evidence>
<dbReference type="Pfam" id="PF00581">
    <property type="entry name" value="Rhodanese"/>
    <property type="match status" value="2"/>
</dbReference>
<dbReference type="PANTHER" id="PTHR11364">
    <property type="entry name" value="THIOSULFATE SULFERTANSFERASE"/>
    <property type="match status" value="1"/>
</dbReference>
<proteinExistence type="predicted"/>
<feature type="domain" description="Rhodanese" evidence="4">
    <location>
        <begin position="191"/>
        <end position="278"/>
    </location>
</feature>
<keyword evidence="1 5" id="KW-0808">Transferase</keyword>
<evidence type="ECO:0000256" key="2">
    <source>
        <dbReference type="ARBA" id="ARBA00022737"/>
    </source>
</evidence>
<dbReference type="SUPFAM" id="SSF52821">
    <property type="entry name" value="Rhodanese/Cell cycle control phosphatase"/>
    <property type="match status" value="2"/>
</dbReference>
<organism evidence="5 6">
    <name type="scientific">Actinocorallia herbida</name>
    <dbReference type="NCBI Taxonomy" id="58109"/>
    <lineage>
        <taxon>Bacteria</taxon>
        <taxon>Bacillati</taxon>
        <taxon>Actinomycetota</taxon>
        <taxon>Actinomycetes</taxon>
        <taxon>Streptosporangiales</taxon>
        <taxon>Thermomonosporaceae</taxon>
        <taxon>Actinocorallia</taxon>
    </lineage>
</organism>
<feature type="region of interest" description="Disordered" evidence="3">
    <location>
        <begin position="130"/>
        <end position="150"/>
    </location>
</feature>
<dbReference type="EMBL" id="RJKE01000001">
    <property type="protein sequence ID" value="ROO85428.1"/>
    <property type="molecule type" value="Genomic_DNA"/>
</dbReference>
<dbReference type="InterPro" id="IPR036873">
    <property type="entry name" value="Rhodanese-like_dom_sf"/>
</dbReference>
<dbReference type="PROSITE" id="PS50206">
    <property type="entry name" value="RHODANESE_3"/>
    <property type="match status" value="2"/>
</dbReference>
<sequence>MQALISAAELAATTDALVLDVTVQLAAPEFDGDYRSESGRGLWLDRHIPGSAHVDLRTVFADPAASYHFGKPSPAQVAAELAALGAVPGTPVVLYDAGSMQWASRAWWTLRDAGFDARILDGGLPAWQGPFASGEEPARSAGHLPDPGESRGLWADRAEVEAISLGKVPDELVCALGPEYLAGTVPTRYTRRGHIPGSLSLPAKSLIGPEGTVLSGEALSSALRPVEGRLDEPIVVYCGGGVSACLTALGLVLGGYSDVRVYDGSLDEWSADPSLPLVFS</sequence>
<keyword evidence="2" id="KW-0677">Repeat</keyword>
<dbReference type="RefSeq" id="WP_211359722.1">
    <property type="nucleotide sequence ID" value="NZ_RJKE01000001.1"/>
</dbReference>
<keyword evidence="5" id="KW-0670">Pyruvate</keyword>
<evidence type="ECO:0000256" key="3">
    <source>
        <dbReference type="SAM" id="MobiDB-lite"/>
    </source>
</evidence>
<keyword evidence="6" id="KW-1185">Reference proteome</keyword>
<protein>
    <submittedName>
        <fullName evidence="5">Thiosulfate/3-mercaptopyruvate sulfurtransferase</fullName>
    </submittedName>
</protein>
<reference evidence="5 6" key="1">
    <citation type="submission" date="2018-11" db="EMBL/GenBank/DDBJ databases">
        <title>Sequencing the genomes of 1000 actinobacteria strains.</title>
        <authorList>
            <person name="Klenk H.-P."/>
        </authorList>
    </citation>
    <scope>NUCLEOTIDE SEQUENCE [LARGE SCALE GENOMIC DNA]</scope>
    <source>
        <strain evidence="5 6">DSM 44254</strain>
    </source>
</reference>
<evidence type="ECO:0000313" key="6">
    <source>
        <dbReference type="Proteomes" id="UP000272400"/>
    </source>
</evidence>
<dbReference type="InterPro" id="IPR045078">
    <property type="entry name" value="TST/MPST-like"/>
</dbReference>
<evidence type="ECO:0000313" key="5">
    <source>
        <dbReference type="EMBL" id="ROO85428.1"/>
    </source>
</evidence>
<gene>
    <name evidence="5" type="ORF">EDD29_2972</name>
</gene>
<dbReference type="PANTHER" id="PTHR11364:SF27">
    <property type="entry name" value="SULFURTRANSFERASE"/>
    <property type="match status" value="1"/>
</dbReference>
<dbReference type="SMART" id="SM00450">
    <property type="entry name" value="RHOD"/>
    <property type="match status" value="2"/>
</dbReference>
<accession>A0A3N1CXH6</accession>
<dbReference type="InterPro" id="IPR001763">
    <property type="entry name" value="Rhodanese-like_dom"/>
</dbReference>
<dbReference type="CDD" id="cd01448">
    <property type="entry name" value="TST_Repeat_1"/>
    <property type="match status" value="1"/>
</dbReference>
<dbReference type="Gene3D" id="3.40.250.10">
    <property type="entry name" value="Rhodanese-like domain"/>
    <property type="match status" value="2"/>
</dbReference>
<evidence type="ECO:0000256" key="1">
    <source>
        <dbReference type="ARBA" id="ARBA00022679"/>
    </source>
</evidence>
<feature type="domain" description="Rhodanese" evidence="4">
    <location>
        <begin position="32"/>
        <end position="136"/>
    </location>
</feature>
<name>A0A3N1CXH6_9ACTN</name>